<dbReference type="InterPro" id="IPR045851">
    <property type="entry name" value="AMP-bd_C_sf"/>
</dbReference>
<keyword evidence="3" id="KW-0276">Fatty acid metabolism</keyword>
<keyword evidence="8" id="KW-1185">Reference proteome</keyword>
<dbReference type="SUPFAM" id="SSF56801">
    <property type="entry name" value="Acetyl-CoA synthetase-like"/>
    <property type="match status" value="1"/>
</dbReference>
<sequence length="533" mass="60250">MTPIHFLERTARIWPTKLAVVHGDRRYDYKEMDRRVRHFASALLDAGLKPGDRVAFICPNTPSILEGHFAVPLAGGVLICVNTRLKNPEVEYILKHAGARFAIIDRDSTHLASVATAAGVERVIIDHDTGSVETSDFEKWIEASPMRHWWSYPGWNLKDENDLMSICYTSGTTGNPKGVMHSYRSCFLQALFQNVEMQFDFNSVYLWILPLFHANGWCLPWSVVMVGATNICLRKVDYDLIWQYFTKEGVTHYNGAPTVQTFIVNNPNAVKVPRKIKAMVAGSPPSPTLIEQLTAIDIDVLHVYGMTETYGPCARAYPQLEFQGETDLHKIGQFYSRQGQNYVGQDEVRVVDTAMNDVPLDGKTQGEVVFRGNITMLGYYNDPQATEKAFAGGWLHSGDVAVRHQDGYIELKDRMKDIIISGGENISTIEVENVIAKFHKVLEVAVVPTPDDMWGERPKAYVVLKKEFTEHESFEPGELEQEIIQHCRQHLAGFKVPAVIQLELDLPKTSTGKIQKFVLREREWQGRGGRRIN</sequence>
<dbReference type="FunFam" id="3.30.300.30:FF:000008">
    <property type="entry name" value="2,3-dihydroxybenzoate-AMP ligase"/>
    <property type="match status" value="1"/>
</dbReference>
<dbReference type="Pfam" id="PF13193">
    <property type="entry name" value="AMP-binding_C"/>
    <property type="match status" value="1"/>
</dbReference>
<dbReference type="OMA" id="CGAPIVY"/>
<evidence type="ECO:0000256" key="4">
    <source>
        <dbReference type="ARBA" id="ARBA00023098"/>
    </source>
</evidence>
<dbReference type="EMBL" id="KQ965869">
    <property type="protein sequence ID" value="KXS09379.1"/>
    <property type="molecule type" value="Genomic_DNA"/>
</dbReference>
<dbReference type="InterPro" id="IPR042099">
    <property type="entry name" value="ANL_N_sf"/>
</dbReference>
<accession>A0A138ZY09</accession>
<protein>
    <submittedName>
        <fullName evidence="7">AMP-dependent synthetase and ligase</fullName>
    </submittedName>
</protein>
<feature type="domain" description="AMP-binding enzyme C-terminal" evidence="6">
    <location>
        <begin position="430"/>
        <end position="513"/>
    </location>
</feature>
<evidence type="ECO:0000313" key="7">
    <source>
        <dbReference type="EMBL" id="KXS09379.1"/>
    </source>
</evidence>
<reference evidence="7 8" key="1">
    <citation type="journal article" date="2015" name="Genome Biol. Evol.">
        <title>Phylogenomic analyses indicate that early fungi evolved digesting cell walls of algal ancestors of land plants.</title>
        <authorList>
            <person name="Chang Y."/>
            <person name="Wang S."/>
            <person name="Sekimoto S."/>
            <person name="Aerts A.L."/>
            <person name="Choi C."/>
            <person name="Clum A."/>
            <person name="LaButti K.M."/>
            <person name="Lindquist E.A."/>
            <person name="Yee Ngan C."/>
            <person name="Ohm R.A."/>
            <person name="Salamov A.A."/>
            <person name="Grigoriev I.V."/>
            <person name="Spatafora J.W."/>
            <person name="Berbee M.L."/>
        </authorList>
    </citation>
    <scope>NUCLEOTIDE SEQUENCE [LARGE SCALE GENOMIC DNA]</scope>
    <source>
        <strain evidence="7 8">JEL478</strain>
    </source>
</reference>
<dbReference type="InterPro" id="IPR000873">
    <property type="entry name" value="AMP-dep_synth/lig_dom"/>
</dbReference>
<comment type="similarity">
    <text evidence="1">Belongs to the ATP-dependent AMP-binding enzyme family.</text>
</comment>
<evidence type="ECO:0000256" key="1">
    <source>
        <dbReference type="ARBA" id="ARBA00006432"/>
    </source>
</evidence>
<dbReference type="Gene3D" id="3.40.50.12780">
    <property type="entry name" value="N-terminal domain of ligase-like"/>
    <property type="match status" value="1"/>
</dbReference>
<name>A0A138ZY09_GONPJ</name>
<dbReference type="Pfam" id="PF00501">
    <property type="entry name" value="AMP-binding"/>
    <property type="match status" value="1"/>
</dbReference>
<dbReference type="OrthoDB" id="1882297at2759"/>
<gene>
    <name evidence="7" type="ORF">M427DRAFT_105531</name>
</gene>
<dbReference type="PROSITE" id="PS00455">
    <property type="entry name" value="AMP_BINDING"/>
    <property type="match status" value="1"/>
</dbReference>
<dbReference type="InterPro" id="IPR020845">
    <property type="entry name" value="AMP-binding_CS"/>
</dbReference>
<dbReference type="STRING" id="1344416.A0A138ZY09"/>
<dbReference type="PANTHER" id="PTHR43859">
    <property type="entry name" value="ACYL-ACTIVATING ENZYME"/>
    <property type="match status" value="1"/>
</dbReference>
<feature type="domain" description="AMP-dependent synthetase/ligase" evidence="5">
    <location>
        <begin position="7"/>
        <end position="380"/>
    </location>
</feature>
<dbReference type="PANTHER" id="PTHR43859:SF4">
    <property type="entry name" value="BUTANOATE--COA LIGASE AAE1-RELATED"/>
    <property type="match status" value="1"/>
</dbReference>
<evidence type="ECO:0000313" key="8">
    <source>
        <dbReference type="Proteomes" id="UP000070544"/>
    </source>
</evidence>
<organism evidence="7 8">
    <name type="scientific">Gonapodya prolifera (strain JEL478)</name>
    <name type="common">Monoblepharis prolifera</name>
    <dbReference type="NCBI Taxonomy" id="1344416"/>
    <lineage>
        <taxon>Eukaryota</taxon>
        <taxon>Fungi</taxon>
        <taxon>Fungi incertae sedis</taxon>
        <taxon>Chytridiomycota</taxon>
        <taxon>Chytridiomycota incertae sedis</taxon>
        <taxon>Monoblepharidomycetes</taxon>
        <taxon>Monoblepharidales</taxon>
        <taxon>Gonapodyaceae</taxon>
        <taxon>Gonapodya</taxon>
    </lineage>
</organism>
<dbReference type="Proteomes" id="UP000070544">
    <property type="component" value="Unassembled WGS sequence"/>
</dbReference>
<proteinExistence type="inferred from homology"/>
<keyword evidence="4" id="KW-0443">Lipid metabolism</keyword>
<evidence type="ECO:0000259" key="6">
    <source>
        <dbReference type="Pfam" id="PF13193"/>
    </source>
</evidence>
<dbReference type="Gene3D" id="3.30.300.30">
    <property type="match status" value="1"/>
</dbReference>
<dbReference type="GO" id="GO:0016874">
    <property type="term" value="F:ligase activity"/>
    <property type="evidence" value="ECO:0007669"/>
    <property type="project" value="UniProtKB-KW"/>
</dbReference>
<dbReference type="AlphaFoldDB" id="A0A138ZY09"/>
<keyword evidence="2 7" id="KW-0436">Ligase</keyword>
<dbReference type="GO" id="GO:0006631">
    <property type="term" value="P:fatty acid metabolic process"/>
    <property type="evidence" value="ECO:0007669"/>
    <property type="project" value="UniProtKB-KW"/>
</dbReference>
<evidence type="ECO:0000256" key="2">
    <source>
        <dbReference type="ARBA" id="ARBA00022598"/>
    </source>
</evidence>
<evidence type="ECO:0000256" key="3">
    <source>
        <dbReference type="ARBA" id="ARBA00022832"/>
    </source>
</evidence>
<evidence type="ECO:0000259" key="5">
    <source>
        <dbReference type="Pfam" id="PF00501"/>
    </source>
</evidence>
<dbReference type="InterPro" id="IPR025110">
    <property type="entry name" value="AMP-bd_C"/>
</dbReference>